<accession>A0A382CLA2</accession>
<dbReference type="GO" id="GO:0051539">
    <property type="term" value="F:4 iron, 4 sulfur cluster binding"/>
    <property type="evidence" value="ECO:0007669"/>
    <property type="project" value="UniProtKB-KW"/>
</dbReference>
<organism evidence="7">
    <name type="scientific">marine metagenome</name>
    <dbReference type="NCBI Taxonomy" id="408172"/>
    <lineage>
        <taxon>unclassified sequences</taxon>
        <taxon>metagenomes</taxon>
        <taxon>ecological metagenomes</taxon>
    </lineage>
</organism>
<feature type="non-terminal residue" evidence="7">
    <location>
        <position position="184"/>
    </location>
</feature>
<dbReference type="Pfam" id="PF12800">
    <property type="entry name" value="Fer4_4"/>
    <property type="match status" value="2"/>
</dbReference>
<dbReference type="PROSITE" id="PS51379">
    <property type="entry name" value="4FE4S_FER_2"/>
    <property type="match status" value="2"/>
</dbReference>
<dbReference type="GO" id="GO:0046872">
    <property type="term" value="F:metal ion binding"/>
    <property type="evidence" value="ECO:0007669"/>
    <property type="project" value="UniProtKB-KW"/>
</dbReference>
<keyword evidence="4" id="KW-0408">Iron</keyword>
<sequence>MTMAIAKQSLDEFLDQERAALVSDCTACGKCVEVCPVTPFTDIKVGGEPGVVGGVLGLLRDGTSLEGATKDWVEQCNGCGICIPACPEGVNPRRMLMLANTMESEQHSATPQLFRKMSRAIRIMAAMQLAPPEFDRLLRNPPARPVDVVFYTGCNPIRTPNLLFNAMVLLDSFNVDYEVVGGPG</sequence>
<evidence type="ECO:0000256" key="5">
    <source>
        <dbReference type="ARBA" id="ARBA00023014"/>
    </source>
</evidence>
<dbReference type="PANTHER" id="PTHR43255">
    <property type="entry name" value="IRON-SULFUR-BINDING OXIDOREDUCTASE FADF-RELATED-RELATED"/>
    <property type="match status" value="1"/>
</dbReference>
<dbReference type="PROSITE" id="PS00198">
    <property type="entry name" value="4FE4S_FER_1"/>
    <property type="match status" value="2"/>
</dbReference>
<dbReference type="SUPFAM" id="SSF46548">
    <property type="entry name" value="alpha-helical ferredoxin"/>
    <property type="match status" value="1"/>
</dbReference>
<keyword evidence="1" id="KW-0004">4Fe-4S</keyword>
<keyword evidence="2" id="KW-0479">Metal-binding</keyword>
<evidence type="ECO:0000256" key="1">
    <source>
        <dbReference type="ARBA" id="ARBA00022485"/>
    </source>
</evidence>
<gene>
    <name evidence="7" type="ORF">METZ01_LOCUS179714</name>
</gene>
<protein>
    <recommendedName>
        <fullName evidence="6">4Fe-4S ferredoxin-type domain-containing protein</fullName>
    </recommendedName>
</protein>
<feature type="domain" description="4Fe-4S ferredoxin-type" evidence="6">
    <location>
        <begin position="66"/>
        <end position="96"/>
    </location>
</feature>
<evidence type="ECO:0000256" key="4">
    <source>
        <dbReference type="ARBA" id="ARBA00023004"/>
    </source>
</evidence>
<reference evidence="7" key="1">
    <citation type="submission" date="2018-05" db="EMBL/GenBank/DDBJ databases">
        <authorList>
            <person name="Lanie J.A."/>
            <person name="Ng W.-L."/>
            <person name="Kazmierczak K.M."/>
            <person name="Andrzejewski T.M."/>
            <person name="Davidsen T.M."/>
            <person name="Wayne K.J."/>
            <person name="Tettelin H."/>
            <person name="Glass J.I."/>
            <person name="Rusch D."/>
            <person name="Podicherti R."/>
            <person name="Tsui H.-C.T."/>
            <person name="Winkler M.E."/>
        </authorList>
    </citation>
    <scope>NUCLEOTIDE SEQUENCE</scope>
</reference>
<name>A0A382CLA2_9ZZZZ</name>
<dbReference type="AlphaFoldDB" id="A0A382CLA2"/>
<evidence type="ECO:0000256" key="2">
    <source>
        <dbReference type="ARBA" id="ARBA00022723"/>
    </source>
</evidence>
<dbReference type="InterPro" id="IPR017900">
    <property type="entry name" value="4Fe4S_Fe_S_CS"/>
</dbReference>
<dbReference type="Gene3D" id="1.10.1060.10">
    <property type="entry name" value="Alpha-helical ferredoxin"/>
    <property type="match status" value="1"/>
</dbReference>
<proteinExistence type="predicted"/>
<feature type="domain" description="4Fe-4S ferredoxin-type" evidence="6">
    <location>
        <begin position="17"/>
        <end position="46"/>
    </location>
</feature>
<dbReference type="EMBL" id="UINC01035061">
    <property type="protein sequence ID" value="SVB26860.1"/>
    <property type="molecule type" value="Genomic_DNA"/>
</dbReference>
<dbReference type="InterPro" id="IPR017896">
    <property type="entry name" value="4Fe4S_Fe-S-bd"/>
</dbReference>
<dbReference type="InterPro" id="IPR009051">
    <property type="entry name" value="Helical_ferredxn"/>
</dbReference>
<dbReference type="InterPro" id="IPR051460">
    <property type="entry name" value="HdrC_iron-sulfur_subunit"/>
</dbReference>
<keyword evidence="5" id="KW-0411">Iron-sulfur</keyword>
<dbReference type="GO" id="GO:0005886">
    <property type="term" value="C:plasma membrane"/>
    <property type="evidence" value="ECO:0007669"/>
    <property type="project" value="TreeGrafter"/>
</dbReference>
<evidence type="ECO:0000256" key="3">
    <source>
        <dbReference type="ARBA" id="ARBA00023002"/>
    </source>
</evidence>
<keyword evidence="3" id="KW-0560">Oxidoreductase</keyword>
<dbReference type="PANTHER" id="PTHR43255:SF1">
    <property type="entry name" value="IRON-SULFUR-BINDING OXIDOREDUCTASE FADF-RELATED"/>
    <property type="match status" value="1"/>
</dbReference>
<evidence type="ECO:0000259" key="6">
    <source>
        <dbReference type="PROSITE" id="PS51379"/>
    </source>
</evidence>
<evidence type="ECO:0000313" key="7">
    <source>
        <dbReference type="EMBL" id="SVB26860.1"/>
    </source>
</evidence>
<dbReference type="GO" id="GO:0016491">
    <property type="term" value="F:oxidoreductase activity"/>
    <property type="evidence" value="ECO:0007669"/>
    <property type="project" value="UniProtKB-KW"/>
</dbReference>